<sequence length="640" mass="69773">MDSVIIPRSTEIAAAEGALRWALVAFVSGQRASVSLIEAGVVVIAQVPRAEDNFTIHRSWPADFLLVYSSRRMRDDVVAAGVVDGRGFSLRFSSWNRQLQAVRQSLRYRAHIKLTGIPAYAWKRSTMVALLGSAAWVERLGATKTSREDLGSFRVVAWLDNVSRLPQEKALLIEEPDDLMEEDEGLVVLSDALIPLEKHMLCYVVWIRLVRAESMADDGHDPCPEDDGEDDGSDEDHVDNRGDGHGRGGGSRGNGDRRDGGSGRIAGVRMDGSLRRRTSGDGWSGSRRVAINSPLEVMPWLEVEGEDEEDDEVVDSDVEEGARVEERLSGESGANQFLAPVVEPPFDKKSRSGDSFFGQGPLFDQETIRDGCDHPVLRVEGPATYLPQPHTGELPGGPFEIAAHDGLASSLTCRAHARDAMVWPSGGWRSAPILERSSGSATGGNGAPGDQEGFQMASPGLLSSSDDMASSVWSFFDQMSSPRLVVDVMDVFSVDLSPADSDPAPQQRPKVPVAVATPVGRVSLETFRGSCKKPINSVLSRPVAKRCRNKKQHSGTVRRSGRIRGRFAPGTPIRQQQRTLITRLGIAREGKVIGDDALDAYLDLFARPMRQQHIDVVLRLFGWMPDALPLCDDAPVECLV</sequence>
<protein>
    <submittedName>
        <fullName evidence="1">Uncharacterized protein</fullName>
    </submittedName>
</protein>
<reference evidence="1" key="2">
    <citation type="submission" date="2025-09" db="UniProtKB">
        <authorList>
            <consortium name="EnsemblPlants"/>
        </authorList>
    </citation>
    <scope>IDENTIFICATION</scope>
</reference>
<organism evidence="1 2">
    <name type="scientific">Avena sativa</name>
    <name type="common">Oat</name>
    <dbReference type="NCBI Taxonomy" id="4498"/>
    <lineage>
        <taxon>Eukaryota</taxon>
        <taxon>Viridiplantae</taxon>
        <taxon>Streptophyta</taxon>
        <taxon>Embryophyta</taxon>
        <taxon>Tracheophyta</taxon>
        <taxon>Spermatophyta</taxon>
        <taxon>Magnoliopsida</taxon>
        <taxon>Liliopsida</taxon>
        <taxon>Poales</taxon>
        <taxon>Poaceae</taxon>
        <taxon>BOP clade</taxon>
        <taxon>Pooideae</taxon>
        <taxon>Poodae</taxon>
        <taxon>Poeae</taxon>
        <taxon>Poeae Chloroplast Group 1 (Aveneae type)</taxon>
        <taxon>Aveninae</taxon>
        <taxon>Avena</taxon>
    </lineage>
</organism>
<reference evidence="1" key="1">
    <citation type="submission" date="2021-05" db="EMBL/GenBank/DDBJ databases">
        <authorList>
            <person name="Scholz U."/>
            <person name="Mascher M."/>
            <person name="Fiebig A."/>
        </authorList>
    </citation>
    <scope>NUCLEOTIDE SEQUENCE [LARGE SCALE GENOMIC DNA]</scope>
</reference>
<accession>A0ACD5VFL4</accession>
<proteinExistence type="predicted"/>
<dbReference type="EnsemblPlants" id="AVESA.00010b.r2.3AG0437650.1">
    <property type="protein sequence ID" value="AVESA.00010b.r2.3AG0437650.1.CDS.1"/>
    <property type="gene ID" value="AVESA.00010b.r2.3AG0437650"/>
</dbReference>
<dbReference type="Proteomes" id="UP001732700">
    <property type="component" value="Chromosome 3A"/>
</dbReference>
<evidence type="ECO:0000313" key="2">
    <source>
        <dbReference type="Proteomes" id="UP001732700"/>
    </source>
</evidence>
<keyword evidence="2" id="KW-1185">Reference proteome</keyword>
<evidence type="ECO:0000313" key="1">
    <source>
        <dbReference type="EnsemblPlants" id="AVESA.00010b.r2.3AG0437650.1.CDS.1"/>
    </source>
</evidence>
<name>A0ACD5VFL4_AVESA</name>